<dbReference type="InterPro" id="IPR051532">
    <property type="entry name" value="Ester_Hydrolysis_Enzymes"/>
</dbReference>
<dbReference type="SUPFAM" id="SSF52266">
    <property type="entry name" value="SGNH hydrolase"/>
    <property type="match status" value="1"/>
</dbReference>
<protein>
    <submittedName>
        <fullName evidence="2">GDSL-type esterase/lipase family protein</fullName>
    </submittedName>
</protein>
<dbReference type="InterPro" id="IPR036514">
    <property type="entry name" value="SGNH_hydro_sf"/>
</dbReference>
<dbReference type="AlphaFoldDB" id="A0AAE3JNH5"/>
<gene>
    <name evidence="2" type="ORF">K8352_03930</name>
</gene>
<dbReference type="EMBL" id="JAIRBC010000004">
    <property type="protein sequence ID" value="MCG2459884.1"/>
    <property type="molecule type" value="Genomic_DNA"/>
</dbReference>
<feature type="domain" description="SGNH hydrolase-type esterase" evidence="1">
    <location>
        <begin position="57"/>
        <end position="204"/>
    </location>
</feature>
<dbReference type="GO" id="GO:0004622">
    <property type="term" value="F:phosphatidylcholine lysophospholipase activity"/>
    <property type="evidence" value="ECO:0007669"/>
    <property type="project" value="TreeGrafter"/>
</dbReference>
<accession>A0AAE3JNH5</accession>
<proteinExistence type="predicted"/>
<sequence length="214" mass="25090">MKKIVLTLIGLSCLFTTQAQQNFKKEVEGIQKKYESKWDRSKPTIVFTGSSSIRMWKDVQQMFPGHQIINTGFGGSQTSDLLYYVYDLIYRYHPKKVFIYEGDNDIAAGKSIDVIMAEMEELVRRINEFDPIMEIVLISPKPSIARWDLKGKYQRLNKKLKQWTDENPQLQYVDIWDVMVVQNKLNRDIFLEDGLHMNAKGYALWYNALKSYVN</sequence>
<dbReference type="InterPro" id="IPR013830">
    <property type="entry name" value="SGNH_hydro"/>
</dbReference>
<evidence type="ECO:0000259" key="1">
    <source>
        <dbReference type="Pfam" id="PF13472"/>
    </source>
</evidence>
<dbReference type="PANTHER" id="PTHR30383">
    <property type="entry name" value="THIOESTERASE 1/PROTEASE 1/LYSOPHOSPHOLIPASE L1"/>
    <property type="match status" value="1"/>
</dbReference>
<dbReference type="Gene3D" id="3.40.50.1110">
    <property type="entry name" value="SGNH hydrolase"/>
    <property type="match status" value="1"/>
</dbReference>
<evidence type="ECO:0000313" key="3">
    <source>
        <dbReference type="Proteomes" id="UP001200642"/>
    </source>
</evidence>
<dbReference type="PANTHER" id="PTHR30383:SF5">
    <property type="entry name" value="SGNH HYDROLASE-TYPE ESTERASE DOMAIN-CONTAINING PROTEIN"/>
    <property type="match status" value="1"/>
</dbReference>
<name>A0AAE3JNH5_9FLAO</name>
<keyword evidence="3" id="KW-1185">Reference proteome</keyword>
<comment type="caution">
    <text evidence="2">The sequence shown here is derived from an EMBL/GenBank/DDBJ whole genome shotgun (WGS) entry which is preliminary data.</text>
</comment>
<organism evidence="2 3">
    <name type="scientific">Cerina litoralis</name>
    <dbReference type="NCBI Taxonomy" id="2874477"/>
    <lineage>
        <taxon>Bacteria</taxon>
        <taxon>Pseudomonadati</taxon>
        <taxon>Bacteroidota</taxon>
        <taxon>Flavobacteriia</taxon>
        <taxon>Flavobacteriales</taxon>
        <taxon>Flavobacteriaceae</taxon>
        <taxon>Cerina</taxon>
    </lineage>
</organism>
<reference evidence="2" key="1">
    <citation type="submission" date="2023-02" db="EMBL/GenBank/DDBJ databases">
        <title>Genome of Flavobacteriaceae gen. nov. sp. strain F89.</title>
        <authorList>
            <person name="Wang Y."/>
        </authorList>
    </citation>
    <scope>NUCLEOTIDE SEQUENCE</scope>
    <source>
        <strain evidence="2">F89</strain>
    </source>
</reference>
<dbReference type="RefSeq" id="WP_317901028.1">
    <property type="nucleotide sequence ID" value="NZ_JAIRBC010000004.1"/>
</dbReference>
<evidence type="ECO:0000313" key="2">
    <source>
        <dbReference type="EMBL" id="MCG2459884.1"/>
    </source>
</evidence>
<dbReference type="Pfam" id="PF13472">
    <property type="entry name" value="Lipase_GDSL_2"/>
    <property type="match status" value="1"/>
</dbReference>
<dbReference type="Proteomes" id="UP001200642">
    <property type="component" value="Unassembled WGS sequence"/>
</dbReference>